<feature type="domain" description="RRM" evidence="5">
    <location>
        <begin position="316"/>
        <end position="400"/>
    </location>
</feature>
<dbReference type="PROSITE" id="PS50102">
    <property type="entry name" value="RRM"/>
    <property type="match status" value="2"/>
</dbReference>
<feature type="compositionally biased region" description="Low complexity" evidence="4">
    <location>
        <begin position="920"/>
        <end position="933"/>
    </location>
</feature>
<organism evidence="7 9">
    <name type="scientific">Puccinia graminis f. sp. tritici</name>
    <dbReference type="NCBI Taxonomy" id="56615"/>
    <lineage>
        <taxon>Eukaryota</taxon>
        <taxon>Fungi</taxon>
        <taxon>Dikarya</taxon>
        <taxon>Basidiomycota</taxon>
        <taxon>Pucciniomycotina</taxon>
        <taxon>Pucciniomycetes</taxon>
        <taxon>Pucciniales</taxon>
        <taxon>Pucciniaceae</taxon>
        <taxon>Puccinia</taxon>
    </lineage>
</organism>
<feature type="region of interest" description="Disordered" evidence="4">
    <location>
        <begin position="156"/>
        <end position="200"/>
    </location>
</feature>
<evidence type="ECO:0000256" key="3">
    <source>
        <dbReference type="PROSITE-ProRule" id="PRU00176"/>
    </source>
</evidence>
<proteinExistence type="predicted"/>
<dbReference type="GO" id="GO:0003729">
    <property type="term" value="F:mRNA binding"/>
    <property type="evidence" value="ECO:0007669"/>
    <property type="project" value="InterPro"/>
</dbReference>
<dbReference type="PANTHER" id="PTHR47640">
    <property type="entry name" value="TRNA SELENOCYSTEINE 1-ASSOCIATED PROTEIN 1-RELATED-RELATED"/>
    <property type="match status" value="1"/>
</dbReference>
<dbReference type="SUPFAM" id="SSF54928">
    <property type="entry name" value="RNA-binding domain, RBD"/>
    <property type="match status" value="2"/>
</dbReference>
<dbReference type="Proteomes" id="UP000324748">
    <property type="component" value="Unassembled WGS sequence"/>
</dbReference>
<comment type="caution">
    <text evidence="7">The sequence shown here is derived from an EMBL/GenBank/DDBJ whole genome shotgun (WGS) entry which is preliminary data.</text>
</comment>
<dbReference type="EMBL" id="VSWC01000118">
    <property type="protein sequence ID" value="KAA1084131.1"/>
    <property type="molecule type" value="Genomic_DNA"/>
</dbReference>
<dbReference type="EMBL" id="VDEP01000375">
    <property type="protein sequence ID" value="KAA1093367.1"/>
    <property type="molecule type" value="Genomic_DNA"/>
</dbReference>
<dbReference type="InterPro" id="IPR012677">
    <property type="entry name" value="Nucleotide-bd_a/b_plait_sf"/>
</dbReference>
<keyword evidence="1" id="KW-0677">Repeat</keyword>
<keyword evidence="2 3" id="KW-0694">RNA-binding</keyword>
<dbReference type="Proteomes" id="UP000325313">
    <property type="component" value="Unassembled WGS sequence"/>
</dbReference>
<dbReference type="GO" id="GO:0005829">
    <property type="term" value="C:cytosol"/>
    <property type="evidence" value="ECO:0007669"/>
    <property type="project" value="TreeGrafter"/>
</dbReference>
<evidence type="ECO:0000256" key="1">
    <source>
        <dbReference type="ARBA" id="ARBA00022737"/>
    </source>
</evidence>
<protein>
    <submittedName>
        <fullName evidence="7">RRM protein</fullName>
    </submittedName>
</protein>
<dbReference type="AlphaFoldDB" id="A0A5B0NVN5"/>
<gene>
    <name evidence="7" type="primary">NGR1_2</name>
    <name evidence="6" type="synonym">NGR1_1</name>
    <name evidence="6" type="ORF">PGT21_018594</name>
    <name evidence="7" type="ORF">PGTUg99_026261</name>
</gene>
<dbReference type="Pfam" id="PF00076">
    <property type="entry name" value="RRM_1"/>
    <property type="match status" value="2"/>
</dbReference>
<evidence type="ECO:0000313" key="7">
    <source>
        <dbReference type="EMBL" id="KAA1093367.1"/>
    </source>
</evidence>
<evidence type="ECO:0000313" key="6">
    <source>
        <dbReference type="EMBL" id="KAA1084131.1"/>
    </source>
</evidence>
<evidence type="ECO:0000313" key="9">
    <source>
        <dbReference type="Proteomes" id="UP000325313"/>
    </source>
</evidence>
<feature type="compositionally biased region" description="Polar residues" evidence="4">
    <location>
        <begin position="178"/>
        <end position="191"/>
    </location>
</feature>
<feature type="compositionally biased region" description="Low complexity" evidence="4">
    <location>
        <begin position="65"/>
        <end position="79"/>
    </location>
</feature>
<feature type="compositionally biased region" description="Polar residues" evidence="4">
    <location>
        <begin position="903"/>
        <end position="919"/>
    </location>
</feature>
<accession>A0A5B0NVN5</accession>
<dbReference type="Gene3D" id="3.30.70.330">
    <property type="match status" value="3"/>
</dbReference>
<keyword evidence="8" id="KW-1185">Reference proteome</keyword>
<feature type="compositionally biased region" description="Basic and acidic residues" evidence="4">
    <location>
        <begin position="95"/>
        <end position="114"/>
    </location>
</feature>
<feature type="compositionally biased region" description="Polar residues" evidence="4">
    <location>
        <begin position="1"/>
        <end position="22"/>
    </location>
</feature>
<sequence length="1001" mass="106753">MPLLSSTASDPLSQFEQFNWSPNLFPEDDDTPPVTKTVGSSALQSLSYAGNEPVALSPIGSQCYSNQSSLSTNSSNDSSGQVGGSAQLRQISLADPRDRRAASGDGIESEKNKSSPEFTDILSHPALPAPAKQQFFRSSPPALRPQRMSSASEINLPTVSAPSGPNPSHIHPPLTRAASLSNQSGTQSLDQPNPPLPRSPTTLWMGDLESWMDEDYVRKCLVMMGWHLPHFVPTSSAGSKADIGPNGVNVKIKMISGASPSSAYCFLTYPTAEMAQHAWRMISNLPPTLMPGCERTFKLNWATGLPGVQPTWDREFSVFIRDLDREVTEGELVALFTCSFPSTKSAKIMGDLSTGLSRGYAFIRFGEESDMHRALALGRSKNGTGLFLRGRCIKITEASGSSGTAGDHSQHRTSISAINGQRARPELPSSVSFGNHPYEQGETRNKALLNSRMVANSMANDPSKSILRIHRDSLTQDVGGLSSSLSTLRLSSSYPPLTNNATQSRLMTNSYAPDHSNANLRINHDGMSQATNRLSSSMSALRLSPGYPPLSAASTGSQTHSLPLPAPSFPRTISACAPLIDRNQSVPALPNHYPASLSRSVCSLAPQGLLANCQSQYTTAPGVAPLPGHPMLSSSAMPVARAAAAAQPNHLISNTHSPALFPALSSSLTHPNSLPSGYMSSTGIFPSPNGVSAANLTQQHQQLHSAYDLPPIDPASSPNSITSHLAALSQIASVAHDASNDPSNTTVFVGGLPACISEGTLKTFFQNFGEITYVKIPPNKGCGFVQYVRREDAQQAMLKMHDFPIHGKSRIRLSWGRSLGDKQVEYVKKLSSALGISFESVWKIVQGQDPSMIKQIASTLGGASGAPPPPIAAPVRPSLPVRRESDQPHSSVSFAGLMPGVPTHSSYTQGLSSGQSTPTSHGPISSPLPSSGIQNSWRGRQPGLSFDRSLNSIGNLDFPTTLPSRRATIQPVTPAYLSFENIPSGQANALRPFDNRWGFPI</sequence>
<evidence type="ECO:0000259" key="5">
    <source>
        <dbReference type="PROSITE" id="PS50102"/>
    </source>
</evidence>
<feature type="region of interest" description="Disordered" evidence="4">
    <location>
        <begin position="1"/>
        <end position="38"/>
    </location>
</feature>
<evidence type="ECO:0000256" key="4">
    <source>
        <dbReference type="SAM" id="MobiDB-lite"/>
    </source>
</evidence>
<dbReference type="InterPro" id="IPR050825">
    <property type="entry name" value="RBM42_RBP45_47-like"/>
</dbReference>
<dbReference type="OrthoDB" id="446113at2759"/>
<dbReference type="SMART" id="SM00360">
    <property type="entry name" value="RRM"/>
    <property type="match status" value="2"/>
</dbReference>
<dbReference type="InterPro" id="IPR000504">
    <property type="entry name" value="RRM_dom"/>
</dbReference>
<feature type="domain" description="RRM" evidence="5">
    <location>
        <begin position="745"/>
        <end position="818"/>
    </location>
</feature>
<evidence type="ECO:0000256" key="2">
    <source>
        <dbReference type="ARBA" id="ARBA00022884"/>
    </source>
</evidence>
<feature type="region of interest" description="Disordered" evidence="4">
    <location>
        <begin position="859"/>
        <end position="946"/>
    </location>
</feature>
<feature type="region of interest" description="Disordered" evidence="4">
    <location>
        <begin position="57"/>
        <end position="123"/>
    </location>
</feature>
<dbReference type="InterPro" id="IPR035979">
    <property type="entry name" value="RBD_domain_sf"/>
</dbReference>
<evidence type="ECO:0000313" key="8">
    <source>
        <dbReference type="Proteomes" id="UP000324748"/>
    </source>
</evidence>
<dbReference type="PANTHER" id="PTHR47640:SF10">
    <property type="entry name" value="TRNA SELENOCYSTEINE 1-ASSOCIATED PROTEIN 1-RELATED"/>
    <property type="match status" value="1"/>
</dbReference>
<name>A0A5B0NVN5_PUCGR</name>
<reference evidence="8 9" key="1">
    <citation type="submission" date="2019-05" db="EMBL/GenBank/DDBJ databases">
        <title>Emergence of the Ug99 lineage of the wheat stem rust pathogen through somatic hybridization.</title>
        <authorList>
            <person name="Li F."/>
            <person name="Upadhyaya N.M."/>
            <person name="Sperschneider J."/>
            <person name="Matny O."/>
            <person name="Nguyen-Phuc H."/>
            <person name="Mago R."/>
            <person name="Raley C."/>
            <person name="Miller M.E."/>
            <person name="Silverstein K.A.T."/>
            <person name="Henningsen E."/>
            <person name="Hirsch C.D."/>
            <person name="Visser B."/>
            <person name="Pretorius Z.A."/>
            <person name="Steffenson B.J."/>
            <person name="Schwessinger B."/>
            <person name="Dodds P.N."/>
            <person name="Figueroa M."/>
        </authorList>
    </citation>
    <scope>NUCLEOTIDE SEQUENCE [LARGE SCALE GENOMIC DNA]</scope>
    <source>
        <strain evidence="6">21-0</strain>
        <strain evidence="7 9">Ug99</strain>
    </source>
</reference>